<keyword evidence="11" id="KW-0966">Cell projection</keyword>
<evidence type="ECO:0000256" key="3">
    <source>
        <dbReference type="ARBA" id="ARBA00022475"/>
    </source>
</evidence>
<comment type="subcellular location">
    <subcellularLocation>
        <location evidence="1">Cell membrane</location>
        <topology evidence="1">Multi-pass membrane protein</topology>
    </subcellularLocation>
    <subcellularLocation>
        <location evidence="8">Membrane</location>
        <topology evidence="8">Multi-pass membrane protein</topology>
    </subcellularLocation>
</comment>
<dbReference type="InterPro" id="IPR050790">
    <property type="entry name" value="ExbB/TolQ_transport"/>
</dbReference>
<comment type="caution">
    <text evidence="11">The sequence shown here is derived from an EMBL/GenBank/DDBJ whole genome shotgun (WGS) entry which is preliminary data.</text>
</comment>
<proteinExistence type="inferred from homology"/>
<keyword evidence="7 9" id="KW-0472">Membrane</keyword>
<feature type="transmembrane region" description="Helical" evidence="9">
    <location>
        <begin position="158"/>
        <end position="179"/>
    </location>
</feature>
<evidence type="ECO:0000313" key="11">
    <source>
        <dbReference type="EMBL" id="KHM52039.1"/>
    </source>
</evidence>
<accession>A0A0B2JWN4</accession>
<dbReference type="GO" id="GO:0005886">
    <property type="term" value="C:plasma membrane"/>
    <property type="evidence" value="ECO:0007669"/>
    <property type="project" value="UniProtKB-SubCell"/>
</dbReference>
<dbReference type="AlphaFoldDB" id="A0A0B2JWN4"/>
<evidence type="ECO:0000256" key="9">
    <source>
        <dbReference type="SAM" id="Phobius"/>
    </source>
</evidence>
<keyword evidence="11" id="KW-0282">Flagellum</keyword>
<comment type="similarity">
    <text evidence="8">Belongs to the exbB/tolQ family.</text>
</comment>
<keyword evidence="3" id="KW-1003">Cell membrane</keyword>
<sequence length="205" mass="22039">MELIMTGIDFFHKGGPVMYLLLLCSMFVVAIAIERSMYFKAKDPGRSFARSFADMLSQGDRNGAAELASSTKGIIPSLLSKGMAFTGDENVPLTTFFEVQSGIALTRFRKRLYYLNVIVTMAPLLGLLGTISGMISAFSVFNLESGQAGAITGGVGEALIATAMGLCTAIIALAVHAYFTQRIDSIVSDMEQCFSLVEGMAEERD</sequence>
<keyword evidence="12" id="KW-1185">Reference proteome</keyword>
<evidence type="ECO:0000256" key="4">
    <source>
        <dbReference type="ARBA" id="ARBA00022692"/>
    </source>
</evidence>
<evidence type="ECO:0000256" key="8">
    <source>
        <dbReference type="RuleBase" id="RU004057"/>
    </source>
</evidence>
<dbReference type="PANTHER" id="PTHR30625:SF15">
    <property type="entry name" value="BIOPOLYMER TRANSPORT PROTEIN EXBB"/>
    <property type="match status" value="1"/>
</dbReference>
<organism evidence="11 12">
    <name type="scientific">Anaerovibrio lipolyticus</name>
    <dbReference type="NCBI Taxonomy" id="82374"/>
    <lineage>
        <taxon>Bacteria</taxon>
        <taxon>Bacillati</taxon>
        <taxon>Bacillota</taxon>
        <taxon>Negativicutes</taxon>
        <taxon>Selenomonadales</taxon>
        <taxon>Selenomonadaceae</taxon>
        <taxon>Anaerovibrio</taxon>
    </lineage>
</organism>
<keyword evidence="2 8" id="KW-0813">Transport</keyword>
<dbReference type="GO" id="GO:0017038">
    <property type="term" value="P:protein import"/>
    <property type="evidence" value="ECO:0007669"/>
    <property type="project" value="TreeGrafter"/>
</dbReference>
<feature type="transmembrane region" description="Helical" evidence="9">
    <location>
        <begin position="16"/>
        <end position="33"/>
    </location>
</feature>
<gene>
    <name evidence="11" type="ORF">NZ47_07225</name>
</gene>
<dbReference type="eggNOG" id="COG0811">
    <property type="taxonomic scope" value="Bacteria"/>
</dbReference>
<reference evidence="11 12" key="1">
    <citation type="journal article" date="2013" name="PLoS ONE">
        <title>Identification and characterization of three novel lipases belonging to families II and V from Anaerovibrio lipolyticus 5ST.</title>
        <authorList>
            <person name="Prive F."/>
            <person name="Kaderbhai N.N."/>
            <person name="Girdwood S."/>
            <person name="Worgan H.J."/>
            <person name="Pinloche E."/>
            <person name="Scollan N.D."/>
            <person name="Huws S.A."/>
            <person name="Newbold C.J."/>
        </authorList>
    </citation>
    <scope>NUCLEOTIDE SEQUENCE [LARGE SCALE GENOMIC DNA]</scope>
    <source>
        <strain evidence="11 12">5S</strain>
    </source>
</reference>
<evidence type="ECO:0000313" key="12">
    <source>
        <dbReference type="Proteomes" id="UP000030993"/>
    </source>
</evidence>
<protein>
    <submittedName>
        <fullName evidence="11">Flagellar motor protein MotA</fullName>
    </submittedName>
</protein>
<dbReference type="RefSeq" id="WP_039208449.1">
    <property type="nucleotide sequence ID" value="NZ_JSCE01000146.1"/>
</dbReference>
<keyword evidence="6 9" id="KW-1133">Transmembrane helix</keyword>
<feature type="domain" description="MotA/TolQ/ExbB proton channel" evidence="10">
    <location>
        <begin position="80"/>
        <end position="191"/>
    </location>
</feature>
<evidence type="ECO:0000256" key="7">
    <source>
        <dbReference type="ARBA" id="ARBA00023136"/>
    </source>
</evidence>
<dbReference type="InterPro" id="IPR002898">
    <property type="entry name" value="MotA_ExbB_proton_chnl"/>
</dbReference>
<dbReference type="Pfam" id="PF01618">
    <property type="entry name" value="MotA_ExbB"/>
    <property type="match status" value="1"/>
</dbReference>
<keyword evidence="4 9" id="KW-0812">Transmembrane</keyword>
<evidence type="ECO:0000256" key="5">
    <source>
        <dbReference type="ARBA" id="ARBA00022927"/>
    </source>
</evidence>
<dbReference type="PANTHER" id="PTHR30625">
    <property type="entry name" value="PROTEIN TOLQ"/>
    <property type="match status" value="1"/>
</dbReference>
<name>A0A0B2JWN4_9FIRM</name>
<feature type="transmembrane region" description="Helical" evidence="9">
    <location>
        <begin position="113"/>
        <end position="138"/>
    </location>
</feature>
<evidence type="ECO:0000256" key="1">
    <source>
        <dbReference type="ARBA" id="ARBA00004651"/>
    </source>
</evidence>
<dbReference type="STRING" id="82374.NZ47_07225"/>
<dbReference type="Proteomes" id="UP000030993">
    <property type="component" value="Unassembled WGS sequence"/>
</dbReference>
<evidence type="ECO:0000256" key="2">
    <source>
        <dbReference type="ARBA" id="ARBA00022448"/>
    </source>
</evidence>
<keyword evidence="5 8" id="KW-0653">Protein transport</keyword>
<keyword evidence="11" id="KW-0969">Cilium</keyword>
<evidence type="ECO:0000256" key="6">
    <source>
        <dbReference type="ARBA" id="ARBA00022989"/>
    </source>
</evidence>
<dbReference type="EMBL" id="JSCE01000146">
    <property type="protein sequence ID" value="KHM52039.1"/>
    <property type="molecule type" value="Genomic_DNA"/>
</dbReference>
<evidence type="ECO:0000259" key="10">
    <source>
        <dbReference type="Pfam" id="PF01618"/>
    </source>
</evidence>